<feature type="non-terminal residue" evidence="4">
    <location>
        <position position="913"/>
    </location>
</feature>
<evidence type="ECO:0000313" key="4">
    <source>
        <dbReference type="EMBL" id="EME79492.1"/>
    </source>
</evidence>
<dbReference type="PANTHER" id="PTHR15830:SF10">
    <property type="entry name" value="TELOMERE LENGTH REGULATION PROTEIN TEL2 HOMOLOG"/>
    <property type="match status" value="1"/>
</dbReference>
<accession>M3APX2</accession>
<dbReference type="PANTHER" id="PTHR15830">
    <property type="entry name" value="TELOMERE LENGTH REGULATION PROTEIN TEL2 FAMILY MEMBER"/>
    <property type="match status" value="1"/>
</dbReference>
<dbReference type="InterPro" id="IPR051970">
    <property type="entry name" value="TEL2_Regulation"/>
</dbReference>
<dbReference type="Proteomes" id="UP000016932">
    <property type="component" value="Unassembled WGS sequence"/>
</dbReference>
<feature type="compositionally biased region" description="Basic and acidic residues" evidence="2">
    <location>
        <begin position="505"/>
        <end position="515"/>
    </location>
</feature>
<dbReference type="GO" id="GO:0051083">
    <property type="term" value="P:'de novo' cotranslational protein folding"/>
    <property type="evidence" value="ECO:0007669"/>
    <property type="project" value="TreeGrafter"/>
</dbReference>
<dbReference type="STRING" id="383855.M3APX2"/>
<dbReference type="EMBL" id="KB446562">
    <property type="protein sequence ID" value="EME79492.1"/>
    <property type="molecule type" value="Genomic_DNA"/>
</dbReference>
<gene>
    <name evidence="4" type="ORF">MYCFIDRAFT_114712</name>
</gene>
<dbReference type="GeneID" id="19330262"/>
<evidence type="ECO:0000256" key="2">
    <source>
        <dbReference type="SAM" id="MobiDB-lite"/>
    </source>
</evidence>
<feature type="compositionally biased region" description="Basic residues" evidence="2">
    <location>
        <begin position="467"/>
        <end position="476"/>
    </location>
</feature>
<feature type="domain" description="Telomere length regulation protein conserved" evidence="3">
    <location>
        <begin position="535"/>
        <end position="645"/>
    </location>
</feature>
<evidence type="ECO:0000259" key="3">
    <source>
        <dbReference type="Pfam" id="PF10193"/>
    </source>
</evidence>
<dbReference type="RefSeq" id="XP_007930196.1">
    <property type="nucleotide sequence ID" value="XM_007932005.1"/>
</dbReference>
<dbReference type="VEuPathDB" id="FungiDB:MYCFIDRAFT_114712"/>
<dbReference type="AlphaFoldDB" id="M3APX2"/>
<evidence type="ECO:0000256" key="1">
    <source>
        <dbReference type="ARBA" id="ARBA00006133"/>
    </source>
</evidence>
<dbReference type="InterPro" id="IPR038528">
    <property type="entry name" value="TEL2_C_sf"/>
</dbReference>
<dbReference type="Gene3D" id="1.25.40.720">
    <property type="entry name" value="Telomere length regulation protein 2, C-terminal domain"/>
    <property type="match status" value="2"/>
</dbReference>
<proteinExistence type="inferred from homology"/>
<feature type="non-terminal residue" evidence="4">
    <location>
        <position position="1"/>
    </location>
</feature>
<organism evidence="4 5">
    <name type="scientific">Pseudocercospora fijiensis (strain CIRAD86)</name>
    <name type="common">Black leaf streak disease fungus</name>
    <name type="synonym">Mycosphaerella fijiensis</name>
    <dbReference type="NCBI Taxonomy" id="383855"/>
    <lineage>
        <taxon>Eukaryota</taxon>
        <taxon>Fungi</taxon>
        <taxon>Dikarya</taxon>
        <taxon>Ascomycota</taxon>
        <taxon>Pezizomycotina</taxon>
        <taxon>Dothideomycetes</taxon>
        <taxon>Dothideomycetidae</taxon>
        <taxon>Mycosphaerellales</taxon>
        <taxon>Mycosphaerellaceae</taxon>
        <taxon>Pseudocercospora</taxon>
    </lineage>
</organism>
<dbReference type="OrthoDB" id="10258062at2759"/>
<dbReference type="HOGENOM" id="CLU_005799_0_0_1"/>
<keyword evidence="5" id="KW-1185">Reference proteome</keyword>
<sequence>IQALQCQPDVQTVVDILGRLSGHVDSHLKLDDDFSLAAPGPRQAQIIHALVTHVIPTYFDSLDHASRRKLGACLQNVAGISALLAQARLLSDTLSSTKQAVPGPHALHALLQTVTFVLPEKLPLNTIWSALKEAVPDTVTRQLAWKELVTLLGSGKVVATIARAEDVLQHHDETVRITWLSKGSDYAAWLGTSMVNLLDAPHSSVPAATLLSRSFSLGYNQSIAKALMVGIQNKNFSSMLARLPTHSVRQLVEAVLQRLCTMSRSGDEETEFGSKNVRASAGLMGWLIDTSEVAKQAFTSYLCDPALNSTISTSIRAACIAAIATKASDDLKILFETLLTSFGNHLFIHHAPIIQQEGLAQALLVVAGALHRRSPTAVLMIARSSGHMQGVSDRLHSSNSRARWLGMIVGTATSSLVEKEGSKMDFGTEDMQTEEARWYLDLVNIEPPVGSLDDFKQFPEMENVGTKPKHSKKRHTFGPVPPPAQTEVVGEKVAELDDDSDHDDDDLKPYAKPDDDPGDSDEDATLVNRDKPRPPVYIRDLMRMLRDTEKPDRFQTGIKHAAGLIRRKFNFGAEVRDHEEELALMFCDLQDPFDTDDFDELRLQAVIAVLLSNVPKMAPWLSRQAFTGDYSLSQRCIMLSALGLAGREIAGLRVQDVGLNPAPSVSDSFPSQRLTGRLHAIYDAKSSPVKRLEAASSSVEHQLLKPLALSAADKATSDLNAVKVRTFSSRLTSENRTKRRPSSNQLGKVFATSFFFPLVSRYQQDLAVYGQGSVFASSPFVQVTFLKTLALLLHASGPTTLQLPELTTAFWDLLLALRVKAASDISILEAVLFSVLTILEINTEDGGFQRLASENPKQLMETQQWIQIVFERTGGGQLVVEGSTEETKVRTLAAGVLMKCREVIEAYQSQLIG</sequence>
<comment type="similarity">
    <text evidence="1">Belongs to the TEL2 family.</text>
</comment>
<dbReference type="GO" id="GO:0042162">
    <property type="term" value="F:telomeric DNA binding"/>
    <property type="evidence" value="ECO:0007669"/>
    <property type="project" value="TreeGrafter"/>
</dbReference>
<dbReference type="GO" id="GO:0005829">
    <property type="term" value="C:cytosol"/>
    <property type="evidence" value="ECO:0007669"/>
    <property type="project" value="TreeGrafter"/>
</dbReference>
<protein>
    <recommendedName>
        <fullName evidence="3">Telomere length regulation protein conserved domain-containing protein</fullName>
    </recommendedName>
</protein>
<dbReference type="GO" id="GO:0051879">
    <property type="term" value="F:Hsp90 protein binding"/>
    <property type="evidence" value="ECO:0007669"/>
    <property type="project" value="TreeGrafter"/>
</dbReference>
<dbReference type="eggNOG" id="KOG4346">
    <property type="taxonomic scope" value="Eukaryota"/>
</dbReference>
<dbReference type="Pfam" id="PF10193">
    <property type="entry name" value="Telomere_reg-2"/>
    <property type="match status" value="1"/>
</dbReference>
<feature type="region of interest" description="Disordered" evidence="2">
    <location>
        <begin position="462"/>
        <end position="532"/>
    </location>
</feature>
<dbReference type="KEGG" id="pfj:MYCFIDRAFT_114712"/>
<dbReference type="InterPro" id="IPR019337">
    <property type="entry name" value="Telomere_length_regulation_dom"/>
</dbReference>
<reference evidence="4 5" key="1">
    <citation type="journal article" date="2012" name="PLoS Pathog.">
        <title>Diverse lifestyles and strategies of plant pathogenesis encoded in the genomes of eighteen Dothideomycetes fungi.</title>
        <authorList>
            <person name="Ohm R.A."/>
            <person name="Feau N."/>
            <person name="Henrissat B."/>
            <person name="Schoch C.L."/>
            <person name="Horwitz B.A."/>
            <person name="Barry K.W."/>
            <person name="Condon B.J."/>
            <person name="Copeland A.C."/>
            <person name="Dhillon B."/>
            <person name="Glaser F."/>
            <person name="Hesse C.N."/>
            <person name="Kosti I."/>
            <person name="LaButti K."/>
            <person name="Lindquist E.A."/>
            <person name="Lucas S."/>
            <person name="Salamov A.A."/>
            <person name="Bradshaw R.E."/>
            <person name="Ciuffetti L."/>
            <person name="Hamelin R.C."/>
            <person name="Kema G.H.J."/>
            <person name="Lawrence C."/>
            <person name="Scott J.A."/>
            <person name="Spatafora J.W."/>
            <person name="Turgeon B.G."/>
            <person name="de Wit P.J.G.M."/>
            <person name="Zhong S."/>
            <person name="Goodwin S.B."/>
            <person name="Grigoriev I.V."/>
        </authorList>
    </citation>
    <scope>NUCLEOTIDE SEQUENCE [LARGE SCALE GENOMIC DNA]</scope>
    <source>
        <strain evidence="4 5">CIRAD86</strain>
    </source>
</reference>
<name>M3APX2_PSEFD</name>
<evidence type="ECO:0000313" key="5">
    <source>
        <dbReference type="Proteomes" id="UP000016932"/>
    </source>
</evidence>